<dbReference type="RefSeq" id="WP_143417077.1">
    <property type="nucleotide sequence ID" value="NZ_VJXR01000005.1"/>
</dbReference>
<sequence length="88" mass="9414">MDIRYNLVNAGALLLAGLVTDRALKLGWKALTGHEPPQDPDDPGVKMWEVVTFAAVSGALVGLSRQLALRGASKWYSGPAAKQIDRKA</sequence>
<gene>
    <name evidence="1" type="ORF">FJ693_03140</name>
</gene>
<dbReference type="Proteomes" id="UP000318693">
    <property type="component" value="Unassembled WGS sequence"/>
</dbReference>
<organism evidence="1 2">
    <name type="scientific">Georgenia yuyongxinii</name>
    <dbReference type="NCBI Taxonomy" id="2589797"/>
    <lineage>
        <taxon>Bacteria</taxon>
        <taxon>Bacillati</taxon>
        <taxon>Actinomycetota</taxon>
        <taxon>Actinomycetes</taxon>
        <taxon>Micrococcales</taxon>
        <taxon>Bogoriellaceae</taxon>
        <taxon>Georgenia</taxon>
    </lineage>
</organism>
<evidence type="ECO:0000313" key="2">
    <source>
        <dbReference type="Proteomes" id="UP000318693"/>
    </source>
</evidence>
<proteinExistence type="predicted"/>
<dbReference type="Pfam" id="PF14019">
    <property type="entry name" value="DUF4235"/>
    <property type="match status" value="1"/>
</dbReference>
<accession>A0A552WW43</accession>
<dbReference type="EMBL" id="VJXR01000005">
    <property type="protein sequence ID" value="TRW46987.1"/>
    <property type="molecule type" value="Genomic_DNA"/>
</dbReference>
<dbReference type="InterPro" id="IPR025329">
    <property type="entry name" value="DUF4235"/>
</dbReference>
<protein>
    <submittedName>
        <fullName evidence="1">DUF4235 domain-containing protein</fullName>
    </submittedName>
</protein>
<keyword evidence="2" id="KW-1185">Reference proteome</keyword>
<reference evidence="1 2" key="1">
    <citation type="submission" date="2019-07" db="EMBL/GenBank/DDBJ databases">
        <title>Georgenia wutianyii sp. nov. and Georgenia *** sp. nov. isolated from plateau pika (Ochotona curzoniae) in the Qinghai-Tibet plateau of China.</title>
        <authorList>
            <person name="Tian Z."/>
        </authorList>
    </citation>
    <scope>NUCLEOTIDE SEQUENCE [LARGE SCALE GENOMIC DNA]</scope>
    <source>
        <strain evidence="1 2">Z446</strain>
    </source>
</reference>
<name>A0A552WW43_9MICO</name>
<evidence type="ECO:0000313" key="1">
    <source>
        <dbReference type="EMBL" id="TRW46987.1"/>
    </source>
</evidence>
<comment type="caution">
    <text evidence="1">The sequence shown here is derived from an EMBL/GenBank/DDBJ whole genome shotgun (WGS) entry which is preliminary data.</text>
</comment>
<dbReference type="AlphaFoldDB" id="A0A552WW43"/>